<evidence type="ECO:0000256" key="2">
    <source>
        <dbReference type="ARBA" id="ARBA00022448"/>
    </source>
</evidence>
<dbReference type="InterPro" id="IPR001996">
    <property type="entry name" value="PTS_IIB_1"/>
</dbReference>
<dbReference type="Pfam" id="PF00358">
    <property type="entry name" value="PTS_EIIA_1"/>
    <property type="match status" value="1"/>
</dbReference>
<dbReference type="InterPro" id="IPR050558">
    <property type="entry name" value="PTS_Sugar-Specific_Components"/>
</dbReference>
<feature type="transmembrane region" description="Helical" evidence="12">
    <location>
        <begin position="442"/>
        <end position="467"/>
    </location>
</feature>
<dbReference type="PROSITE" id="PS01035">
    <property type="entry name" value="PTS_EIIB_TYPE_1_CYS"/>
    <property type="match status" value="1"/>
</dbReference>
<dbReference type="AlphaFoldDB" id="A0AAD0HRX6"/>
<evidence type="ECO:0000259" key="14">
    <source>
        <dbReference type="PROSITE" id="PS51098"/>
    </source>
</evidence>
<dbReference type="GO" id="GO:0009401">
    <property type="term" value="P:phosphoenolpyruvate-dependent sugar phosphotransferase system"/>
    <property type="evidence" value="ECO:0007669"/>
    <property type="project" value="UniProtKB-KW"/>
</dbReference>
<gene>
    <name evidence="16" type="ORF">MflW12_0080</name>
</gene>
<dbReference type="Gene3D" id="3.30.1360.60">
    <property type="entry name" value="Glucose permease domain IIB"/>
    <property type="match status" value="1"/>
</dbReference>
<keyword evidence="10 12" id="KW-0472">Membrane</keyword>
<evidence type="ECO:0000259" key="15">
    <source>
        <dbReference type="PROSITE" id="PS51103"/>
    </source>
</evidence>
<comment type="subcellular location">
    <subcellularLocation>
        <location evidence="1">Cell membrane</location>
        <topology evidence="1">Multi-pass membrane protein</topology>
    </subcellularLocation>
</comment>
<dbReference type="SUPFAM" id="SSF51261">
    <property type="entry name" value="Duplicated hybrid motif"/>
    <property type="match status" value="1"/>
</dbReference>
<evidence type="ECO:0000313" key="16">
    <source>
        <dbReference type="EMBL" id="AVN65413.1"/>
    </source>
</evidence>
<keyword evidence="7 12" id="KW-0812">Transmembrane</keyword>
<dbReference type="PROSITE" id="PS51103">
    <property type="entry name" value="PTS_EIIC_TYPE_1"/>
    <property type="match status" value="1"/>
</dbReference>
<feature type="domain" description="PTS EIIB type-1" evidence="14">
    <location>
        <begin position="171"/>
        <end position="253"/>
    </location>
</feature>
<dbReference type="InterPro" id="IPR036878">
    <property type="entry name" value="Glu_permease_IIB"/>
</dbReference>
<dbReference type="GO" id="GO:0015771">
    <property type="term" value="P:trehalose transport"/>
    <property type="evidence" value="ECO:0007669"/>
    <property type="project" value="TreeGrafter"/>
</dbReference>
<keyword evidence="8" id="KW-0418">Kinase</keyword>
<dbReference type="SUPFAM" id="SSF55604">
    <property type="entry name" value="Glucose permease domain IIB"/>
    <property type="match status" value="1"/>
</dbReference>
<evidence type="ECO:0000256" key="3">
    <source>
        <dbReference type="ARBA" id="ARBA00022475"/>
    </source>
</evidence>
<dbReference type="PROSITE" id="PS51098">
    <property type="entry name" value="PTS_EIIB_TYPE_1"/>
    <property type="match status" value="1"/>
</dbReference>
<keyword evidence="3" id="KW-1003">Cell membrane</keyword>
<evidence type="ECO:0000256" key="5">
    <source>
        <dbReference type="ARBA" id="ARBA00022679"/>
    </source>
</evidence>
<dbReference type="Gene3D" id="2.70.70.10">
    <property type="entry name" value="Glucose Permease (Domain IIA)"/>
    <property type="match status" value="1"/>
</dbReference>
<evidence type="ECO:0000256" key="9">
    <source>
        <dbReference type="ARBA" id="ARBA00022989"/>
    </source>
</evidence>
<name>A0AAD0HRX6_MESFO</name>
<dbReference type="Proteomes" id="UP000237990">
    <property type="component" value="Chromosome"/>
</dbReference>
<feature type="transmembrane region" description="Helical" evidence="12">
    <location>
        <begin position="353"/>
        <end position="372"/>
    </location>
</feature>
<feature type="domain" description="PTS EIIC type-1" evidence="15">
    <location>
        <begin position="281"/>
        <end position="667"/>
    </location>
</feature>
<keyword evidence="4" id="KW-0762">Sugar transport</keyword>
<evidence type="ECO:0000256" key="8">
    <source>
        <dbReference type="ARBA" id="ARBA00022777"/>
    </source>
</evidence>
<evidence type="ECO:0000256" key="7">
    <source>
        <dbReference type="ARBA" id="ARBA00022692"/>
    </source>
</evidence>
<keyword evidence="5" id="KW-0808">Transferase</keyword>
<dbReference type="InterPro" id="IPR011055">
    <property type="entry name" value="Dup_hybrid_motif"/>
</dbReference>
<evidence type="ECO:0000256" key="12">
    <source>
        <dbReference type="SAM" id="Phobius"/>
    </source>
</evidence>
<feature type="transmembrane region" description="Helical" evidence="12">
    <location>
        <begin position="278"/>
        <end position="303"/>
    </location>
</feature>
<organism evidence="16 17">
    <name type="scientific">Mesoplasma florum</name>
    <name type="common">Acholeplasma florum</name>
    <dbReference type="NCBI Taxonomy" id="2151"/>
    <lineage>
        <taxon>Bacteria</taxon>
        <taxon>Bacillati</taxon>
        <taxon>Mycoplasmatota</taxon>
        <taxon>Mollicutes</taxon>
        <taxon>Entomoplasmatales</taxon>
        <taxon>Entomoplasmataceae</taxon>
        <taxon>Mesoplasma</taxon>
    </lineage>
</organism>
<evidence type="ECO:0000256" key="1">
    <source>
        <dbReference type="ARBA" id="ARBA00004651"/>
    </source>
</evidence>
<dbReference type="InterPro" id="IPR001127">
    <property type="entry name" value="PTS_EIIA_1_perm"/>
</dbReference>
<evidence type="ECO:0000256" key="10">
    <source>
        <dbReference type="ARBA" id="ARBA00023136"/>
    </source>
</evidence>
<keyword evidence="6" id="KW-0598">Phosphotransferase system</keyword>
<dbReference type="PANTHER" id="PTHR30175">
    <property type="entry name" value="PHOSPHOTRANSFERASE SYSTEM TRANSPORT PROTEIN"/>
    <property type="match status" value="1"/>
</dbReference>
<feature type="transmembrane region" description="Helical" evidence="12">
    <location>
        <begin position="635"/>
        <end position="656"/>
    </location>
</feature>
<dbReference type="RefSeq" id="WP_023025272.1">
    <property type="nucleotide sequence ID" value="NZ_CP022432.1"/>
</dbReference>
<reference evidence="16 17" key="1">
    <citation type="submission" date="2017-07" db="EMBL/GenBank/DDBJ databases">
        <title>Comparative genomic analysis of Mesoplasma florum.</title>
        <authorList>
            <person name="Baby V."/>
            <person name="Lachance J.-C."/>
            <person name="Gagnon J."/>
            <person name="Lucier J.-F."/>
            <person name="Matteau D."/>
            <person name="Knight T.F."/>
            <person name="Rodrigue S."/>
        </authorList>
    </citation>
    <scope>NUCLEOTIDE SEQUENCE [LARGE SCALE GENOMIC DNA]</scope>
    <source>
        <strain evidence="16 17">W12</strain>
    </source>
</reference>
<dbReference type="PROSITE" id="PS51093">
    <property type="entry name" value="PTS_EIIA_TYPE_1"/>
    <property type="match status" value="1"/>
</dbReference>
<keyword evidence="9 12" id="KW-1133">Transmembrane helix</keyword>
<feature type="transmembrane region" description="Helical" evidence="12">
    <location>
        <begin position="556"/>
        <end position="574"/>
    </location>
</feature>
<evidence type="ECO:0000259" key="13">
    <source>
        <dbReference type="PROSITE" id="PS51093"/>
    </source>
</evidence>
<dbReference type="GO" id="GO:0008982">
    <property type="term" value="F:protein-N(PI)-phosphohistidine-sugar phosphotransferase activity"/>
    <property type="evidence" value="ECO:0007669"/>
    <property type="project" value="InterPro"/>
</dbReference>
<accession>A0AAD0HRX6</accession>
<feature type="transmembrane region" description="Helical" evidence="12">
    <location>
        <begin position="323"/>
        <end position="346"/>
    </location>
</feature>
<dbReference type="InterPro" id="IPR018113">
    <property type="entry name" value="PTrfase_EIIB_Cys"/>
</dbReference>
<evidence type="ECO:0000256" key="6">
    <source>
        <dbReference type="ARBA" id="ARBA00022683"/>
    </source>
</evidence>
<sequence length="837" mass="94238">MELKFYAPVDCDIVNIDKCSDPTFSQKLLGDGFLIKPKKGDFSLPFDKAKAVMIFDTKHAYGFDIDGLGILLHCGLETVSLKGKPFITTLKTNQNIMKGEKLFDVDLKILREKNISSETPIVFDKKIEIKNFKEGTYKKGDLVCSIEFIEEKKEIVIETIEDFFNAKNKYEKVAFEINKLVGSKENYKEVYNCMTRLRFTIIDKTKVDESALLKVNLVKQLIWNGNELQVVIGQEVFKVKDEIVNQNEFIKSVVNTKEKKSIGSMFFQMIAGTMIRTIPIMTGTGMIQAIIAILVLLEIMPNIVTSLNPMSGSVSLFDPNLNVGWAVLFIIGRSAGFFMGIAIAYTAAEYFKLNPVLGVGLGIIMCSPIFFLDGGQNGIGYEKIWWDLGNLTTPNIPFNGITKIFRIIPLGTKTFTIIPIIYVAKKVDEWVRKWMPIALDLLFRPLIVFLIPALFGFFLVTPGWNIIEALLGGIFFYILKAPLGIGVGIATALWQICVIFGVHGPLSILGQIEYIGNRGWGYLYVSMHISTWALIGALIAVAIVSKNSNLKKQAWGMVPMGFLGITEPILYGIMLPKRRALYAAVITSFVIGALMNTLNVSGRLGTGTGIFATLGYFAVPPFGGTAPLDPLTNGLLFIMGSVIAIIMGLCLTILIYKERISEKTLINKTTKKLINKLNKDKNIEKSITKEIETHLKKLNKIYSEKELKFLKEQEKQIQSYLKMKTKINNKIEKNEYKIEKLFKKGKKAIKNQNQNEALAIKDQIDKLSKLDLSAEEENKNLQRKNIDFEGISKLKIEKQKQIEEFLKYIEEKQITDVTEFKDSYFEGTNSLLKNYGM</sequence>
<dbReference type="Pfam" id="PF00367">
    <property type="entry name" value="PTS_EIIB"/>
    <property type="match status" value="1"/>
</dbReference>
<dbReference type="PANTHER" id="PTHR30175:SF1">
    <property type="entry name" value="PTS SYSTEM ARBUTIN-, CELLOBIOSE-, AND SALICIN-SPECIFIC EIIBC COMPONENT-RELATED"/>
    <property type="match status" value="1"/>
</dbReference>
<protein>
    <submittedName>
        <fullName evidence="16">PTS system, glucose-specific IIA component</fullName>
    </submittedName>
</protein>
<evidence type="ECO:0000256" key="4">
    <source>
        <dbReference type="ARBA" id="ARBA00022597"/>
    </source>
</evidence>
<feature type="transmembrane region" description="Helical" evidence="12">
    <location>
        <begin position="474"/>
        <end position="502"/>
    </location>
</feature>
<dbReference type="InterPro" id="IPR013013">
    <property type="entry name" value="PTS_EIIC_1"/>
</dbReference>
<dbReference type="NCBIfam" id="TIGR00830">
    <property type="entry name" value="PTBA"/>
    <property type="match status" value="1"/>
</dbReference>
<feature type="transmembrane region" description="Helical" evidence="12">
    <location>
        <begin position="522"/>
        <end position="544"/>
    </location>
</feature>
<feature type="domain" description="PTS EIIA type-1" evidence="13">
    <location>
        <begin position="21"/>
        <end position="125"/>
    </location>
</feature>
<dbReference type="GO" id="GO:0016301">
    <property type="term" value="F:kinase activity"/>
    <property type="evidence" value="ECO:0007669"/>
    <property type="project" value="UniProtKB-KW"/>
</dbReference>
<dbReference type="GO" id="GO:0090589">
    <property type="term" value="F:protein-phosphocysteine-trehalose phosphotransferase system transporter activity"/>
    <property type="evidence" value="ECO:0007669"/>
    <property type="project" value="TreeGrafter"/>
</dbReference>
<dbReference type="EMBL" id="CP022432">
    <property type="protein sequence ID" value="AVN65413.1"/>
    <property type="molecule type" value="Genomic_DNA"/>
</dbReference>
<dbReference type="Pfam" id="PF02378">
    <property type="entry name" value="PTS_EIIC"/>
    <property type="match status" value="1"/>
</dbReference>
<evidence type="ECO:0000313" key="17">
    <source>
        <dbReference type="Proteomes" id="UP000237990"/>
    </source>
</evidence>
<dbReference type="GO" id="GO:0005886">
    <property type="term" value="C:plasma membrane"/>
    <property type="evidence" value="ECO:0007669"/>
    <property type="project" value="UniProtKB-SubCell"/>
</dbReference>
<dbReference type="InterPro" id="IPR003352">
    <property type="entry name" value="PTS_EIIC"/>
</dbReference>
<keyword evidence="2" id="KW-0813">Transport</keyword>
<feature type="transmembrane region" description="Helical" evidence="12">
    <location>
        <begin position="604"/>
        <end position="623"/>
    </location>
</feature>
<proteinExistence type="predicted"/>
<evidence type="ECO:0000256" key="11">
    <source>
        <dbReference type="PROSITE-ProRule" id="PRU00421"/>
    </source>
</evidence>
<feature type="active site" description="Phosphocysteine intermediate; for EIIB activity" evidence="11">
    <location>
        <position position="193"/>
    </location>
</feature>